<dbReference type="Pfam" id="PF07698">
    <property type="entry name" value="7TM-7TMR_HD"/>
    <property type="match status" value="1"/>
</dbReference>
<feature type="transmembrane region" description="Helical" evidence="1">
    <location>
        <begin position="409"/>
        <end position="427"/>
    </location>
</feature>
<dbReference type="Pfam" id="PF01966">
    <property type="entry name" value="HD"/>
    <property type="match status" value="1"/>
</dbReference>
<dbReference type="AlphaFoldDB" id="F4LSY8"/>
<dbReference type="SMART" id="SM00471">
    <property type="entry name" value="HDc"/>
    <property type="match status" value="1"/>
</dbReference>
<feature type="transmembrane region" description="Helical" evidence="1">
    <location>
        <begin position="439"/>
        <end position="460"/>
    </location>
</feature>
<dbReference type="Pfam" id="PF07697">
    <property type="entry name" value="7TMR-HDED"/>
    <property type="match status" value="1"/>
</dbReference>
<keyword evidence="1" id="KW-0472">Membrane</keyword>
<feature type="transmembrane region" description="Helical" evidence="1">
    <location>
        <begin position="342"/>
        <end position="364"/>
    </location>
</feature>
<evidence type="ECO:0000259" key="2">
    <source>
        <dbReference type="SMART" id="SM00471"/>
    </source>
</evidence>
<feature type="transmembrane region" description="Helical" evidence="1">
    <location>
        <begin position="36"/>
        <end position="56"/>
    </location>
</feature>
<dbReference type="Gene3D" id="1.10.3210.10">
    <property type="entry name" value="Hypothetical protein af1432"/>
    <property type="match status" value="1"/>
</dbReference>
<evidence type="ECO:0000256" key="1">
    <source>
        <dbReference type="SAM" id="Phobius"/>
    </source>
</evidence>
<feature type="transmembrane region" description="Helical" evidence="1">
    <location>
        <begin position="316"/>
        <end position="335"/>
    </location>
</feature>
<reference evidence="4" key="1">
    <citation type="journal article" date="2013" name="Genome Announc.">
        <title>First genome sequence of a syntrophic acetate-oxidizing bacterium, Tepidanaerobacter acetatoxydans strain Re1.</title>
        <authorList>
            <person name="Manzoor S."/>
            <person name="Bongcam-Rudloff E."/>
            <person name="Schnurer A."/>
            <person name="Muller B."/>
        </authorList>
    </citation>
    <scope>NUCLEOTIDE SEQUENCE [LARGE SCALE GENOMIC DNA]</scope>
    <source>
        <strain evidence="4">Re1</strain>
    </source>
</reference>
<protein>
    <submittedName>
        <fullName evidence="3">7TM receptor with intracellular metal dependent phosphohydrolase</fullName>
    </submittedName>
</protein>
<dbReference type="KEGG" id="tae:TepiRe1_1211"/>
<dbReference type="SUPFAM" id="SSF109604">
    <property type="entry name" value="HD-domain/PDEase-like"/>
    <property type="match status" value="1"/>
</dbReference>
<organism evidence="3 4">
    <name type="scientific">Tepidanaerobacter acetatoxydans (strain DSM 21804 / JCM 16047 / Re1)</name>
    <dbReference type="NCBI Taxonomy" id="1209989"/>
    <lineage>
        <taxon>Bacteria</taxon>
        <taxon>Bacillati</taxon>
        <taxon>Bacillota</taxon>
        <taxon>Clostridia</taxon>
        <taxon>Thermosediminibacterales</taxon>
        <taxon>Tepidanaerobacteraceae</taxon>
        <taxon>Tepidanaerobacter</taxon>
    </lineage>
</organism>
<feature type="transmembrane region" description="Helical" evidence="1">
    <location>
        <begin position="370"/>
        <end position="397"/>
    </location>
</feature>
<proteinExistence type="predicted"/>
<dbReference type="EMBL" id="HF563609">
    <property type="protein sequence ID" value="CDI40607.1"/>
    <property type="molecule type" value="Genomic_DNA"/>
</dbReference>
<dbReference type="HOGENOM" id="CLU_015767_1_2_9"/>
<dbReference type="InterPro" id="IPR011624">
    <property type="entry name" value="Metal-dep_PHydrolase_7TM_extra"/>
</dbReference>
<dbReference type="InterPro" id="IPR006674">
    <property type="entry name" value="HD_domain"/>
</dbReference>
<keyword evidence="4" id="KW-1185">Reference proteome</keyword>
<name>F4LSY8_TEPAE</name>
<keyword evidence="3" id="KW-0675">Receptor</keyword>
<keyword evidence="1" id="KW-0812">Transmembrane</keyword>
<dbReference type="NCBIfam" id="TIGR00277">
    <property type="entry name" value="HDIG"/>
    <property type="match status" value="1"/>
</dbReference>
<dbReference type="PANTHER" id="PTHR36442:SF1">
    <property type="entry name" value="CYCLIC-DI-AMP PHOSPHODIESTERASE PGPH"/>
    <property type="match status" value="1"/>
</dbReference>
<dbReference type="Proteomes" id="UP000010802">
    <property type="component" value="Chromosome"/>
</dbReference>
<dbReference type="STRING" id="1209989.TepRe1_1111"/>
<dbReference type="eggNOG" id="COG1480">
    <property type="taxonomic scope" value="Bacteria"/>
</dbReference>
<accession>F4LSY8</accession>
<dbReference type="PANTHER" id="PTHR36442">
    <property type="entry name" value="CYCLIC-DI-AMP PHOSPHODIESTERASE PGPH"/>
    <property type="match status" value="1"/>
</dbReference>
<dbReference type="KEGG" id="tep:TepRe1_1111"/>
<dbReference type="InterPro" id="IPR003607">
    <property type="entry name" value="HD/PDEase_dom"/>
</dbReference>
<keyword evidence="1" id="KW-1133">Transmembrane helix</keyword>
<evidence type="ECO:0000313" key="4">
    <source>
        <dbReference type="Proteomes" id="UP000010802"/>
    </source>
</evidence>
<dbReference type="CDD" id="cd00077">
    <property type="entry name" value="HDc"/>
    <property type="match status" value="1"/>
</dbReference>
<gene>
    <name evidence="3" type="ordered locus">TEPIRE1_1211</name>
</gene>
<dbReference type="InterPro" id="IPR006675">
    <property type="entry name" value="HDIG_dom"/>
</dbReference>
<dbReference type="InterPro" id="IPR011621">
    <property type="entry name" value="Metal-dep_PHydrolase_7TM_intra"/>
</dbReference>
<keyword evidence="3" id="KW-0378">Hydrolase</keyword>
<feature type="transmembrane region" description="Helical" evidence="1">
    <location>
        <begin position="283"/>
        <end position="304"/>
    </location>
</feature>
<dbReference type="InterPro" id="IPR052722">
    <property type="entry name" value="PgpH_phosphodiesterase"/>
</dbReference>
<dbReference type="GO" id="GO:0016787">
    <property type="term" value="F:hydrolase activity"/>
    <property type="evidence" value="ECO:0007669"/>
    <property type="project" value="UniProtKB-KW"/>
</dbReference>
<sequence length="712" mass="78760">MRSLTRSTYRIWGDCAAMMNLAFPNKVVKAVLNNSMFQKMVLGLFFFAVLTTMIFFSSLPQKYDVKVGEVLQESITARKDAINTIATDKLQQAAADAVPKKYTLNHTITLEVKNHVEDILNYVKEVRNRDYLEDEDKVQLLTEKISEDISKESYTQLISMSDTSLKELETVIKAIIETVMEEGVKEDSLERTKTYVIEEFKSLKLPDELKSIGEEIALLTIKPNMVYDREATEKQQQEAMEAVAPVRVFPNQVLIEKGTVITAEHKEMLKELGLLARDTKANVSLLMGAFCISGMLAGTLAFAVYRFHRDVYNNNVYLILLVLIILSTLVISLGVKTISNYLVPLAAGSMLISILINPEIAIFSSFTMSIAIGIMLGSDFLFTLVALSGAVVGVFCTAKVSQRSDLTKAGGIIGGVNFLLITGLLLLNNGTFLEILRQSSWGMISGIFSSILTIGTLPFLENAFGITSAVKLLELSNPNQLLLRKLMLDAPGTYHHSIIVGNLAEAGAEAVGADSLLARVGANYHDIGKLKRPYFFIENQLTSDNPHDKLSPTLSALIITSHVKDGLEIAQEYRLPSSITAFIAQHHGTSLLSFFYNKAMDESSEKKADETTYRYEGPKPQTRETAIVMLADCAEAAVRSMPNPTAGKIEGLIRQIIKDKLADGQLDECDLTLKDLDKVALAFSRVLTGIFHTRIEYPDKLKELERKDSNHG</sequence>
<evidence type="ECO:0000313" key="3">
    <source>
        <dbReference type="EMBL" id="CDI40607.1"/>
    </source>
</evidence>
<feature type="domain" description="HD/PDEase" evidence="2">
    <location>
        <begin position="489"/>
        <end position="646"/>
    </location>
</feature>